<keyword evidence="2" id="KW-1185">Reference proteome</keyword>
<dbReference type="OrthoDB" id="5517693at2"/>
<protein>
    <recommendedName>
        <fullName evidence="3">Transcriptional regulator, AbiEi antitoxin, Type IV TA system</fullName>
    </recommendedName>
</protein>
<accession>A0A2M9BD82</accession>
<evidence type="ECO:0000313" key="2">
    <source>
        <dbReference type="Proteomes" id="UP000230842"/>
    </source>
</evidence>
<dbReference type="EMBL" id="PGEZ01000001">
    <property type="protein sequence ID" value="PJJ55874.1"/>
    <property type="molecule type" value="Genomic_DNA"/>
</dbReference>
<reference evidence="1 2" key="1">
    <citation type="submission" date="2017-11" db="EMBL/GenBank/DDBJ databases">
        <title>Genomic Encyclopedia of Archaeal and Bacterial Type Strains, Phase II (KMG-II): From Individual Species to Whole Genera.</title>
        <authorList>
            <person name="Goeker M."/>
        </authorList>
    </citation>
    <scope>NUCLEOTIDE SEQUENCE [LARGE SCALE GENOMIC DNA]</scope>
    <source>
        <strain evidence="1 2">DSM 27763</strain>
    </source>
</reference>
<comment type="caution">
    <text evidence="1">The sequence shown here is derived from an EMBL/GenBank/DDBJ whole genome shotgun (WGS) entry which is preliminary data.</text>
</comment>
<gene>
    <name evidence="1" type="ORF">CLV56_0073</name>
</gene>
<dbReference type="RefSeq" id="WP_100414213.1">
    <property type="nucleotide sequence ID" value="NZ_PGEZ01000001.1"/>
</dbReference>
<evidence type="ECO:0000313" key="1">
    <source>
        <dbReference type="EMBL" id="PJJ55874.1"/>
    </source>
</evidence>
<name>A0A2M9BD82_9ACTN</name>
<dbReference type="AlphaFoldDB" id="A0A2M9BD82"/>
<proteinExistence type="predicted"/>
<organism evidence="1 2">
    <name type="scientific">Mumia flava</name>
    <dbReference type="NCBI Taxonomy" id="1348852"/>
    <lineage>
        <taxon>Bacteria</taxon>
        <taxon>Bacillati</taxon>
        <taxon>Actinomycetota</taxon>
        <taxon>Actinomycetes</taxon>
        <taxon>Propionibacteriales</taxon>
        <taxon>Nocardioidaceae</taxon>
        <taxon>Mumia</taxon>
    </lineage>
</organism>
<sequence>MDSYLNEGRPFVSSVPNDLGLTRHAFRKALDEGQFRQIFKSVYVDARVPDTRGLRLVAAHLVTPPHAVVSDCFASWLFGVDTFKPSERHLLTPSLLVPHGSSRVRAPGVRCRQARLAPEEVVEVDGLLVTSPLRTTGDLARRLWRPYALAAVDGMVRAELVGLAELDEYVRSLRGFPGAPKARELVAYADPGAESPGESWTRLRMIDAGLPRPCTQIPVVDEYGNDRYFDLGYRQHLVAAEYDGREFHTTESDRDHDAVRREYFARRYGWRFVVGTRETVFGKDDAFEREIGELLGIATMPRQW</sequence>
<evidence type="ECO:0008006" key="3">
    <source>
        <dbReference type="Google" id="ProtNLM"/>
    </source>
</evidence>
<dbReference type="Proteomes" id="UP000230842">
    <property type="component" value="Unassembled WGS sequence"/>
</dbReference>